<evidence type="ECO:0000313" key="6">
    <source>
        <dbReference type="EMBL" id="EQD74993.1"/>
    </source>
</evidence>
<reference evidence="6" key="2">
    <citation type="journal article" date="2014" name="ISME J.">
        <title>Microbial stratification in low pH oxic and suboxic macroscopic growths along an acid mine drainage.</title>
        <authorList>
            <person name="Mendez-Garcia C."/>
            <person name="Mesa V."/>
            <person name="Sprenger R.R."/>
            <person name="Richter M."/>
            <person name="Diez M.S."/>
            <person name="Solano J."/>
            <person name="Bargiela R."/>
            <person name="Golyshina O.V."/>
            <person name="Manteca A."/>
            <person name="Ramos J.L."/>
            <person name="Gallego J.R."/>
            <person name="Llorente I."/>
            <person name="Martins Dos Santos V.A."/>
            <person name="Jensen O.N."/>
            <person name="Pelaez A.I."/>
            <person name="Sanchez J."/>
            <person name="Ferrer M."/>
        </authorList>
    </citation>
    <scope>NUCLEOTIDE SEQUENCE</scope>
</reference>
<keyword evidence="3 5" id="KW-1133">Transmembrane helix</keyword>
<comment type="subcellular location">
    <subcellularLocation>
        <location evidence="1">Membrane</location>
        <topology evidence="1">Multi-pass membrane protein</topology>
    </subcellularLocation>
</comment>
<keyword evidence="4 5" id="KW-0472">Membrane</keyword>
<gene>
    <name evidence="6" type="ORF">B1B_02364</name>
</gene>
<evidence type="ECO:0000256" key="3">
    <source>
        <dbReference type="ARBA" id="ARBA00022989"/>
    </source>
</evidence>
<feature type="transmembrane region" description="Helical" evidence="5">
    <location>
        <begin position="6"/>
        <end position="28"/>
    </location>
</feature>
<keyword evidence="2 5" id="KW-0812">Transmembrane</keyword>
<evidence type="ECO:0000256" key="1">
    <source>
        <dbReference type="ARBA" id="ARBA00004141"/>
    </source>
</evidence>
<feature type="transmembrane region" description="Helical" evidence="5">
    <location>
        <begin position="259"/>
        <end position="282"/>
    </location>
</feature>
<evidence type="ECO:0000256" key="4">
    <source>
        <dbReference type="ARBA" id="ARBA00023136"/>
    </source>
</evidence>
<dbReference type="InterPro" id="IPR052561">
    <property type="entry name" value="ComplexI_Subunit1"/>
</dbReference>
<feature type="transmembrane region" description="Helical" evidence="5">
    <location>
        <begin position="135"/>
        <end position="155"/>
    </location>
</feature>
<comment type="caution">
    <text evidence="6">The sequence shown here is derived from an EMBL/GenBank/DDBJ whole genome shotgun (WGS) entry which is preliminary data.</text>
</comment>
<dbReference type="PANTHER" id="PTHR43359:SF1">
    <property type="entry name" value="FORMATE HYDROGENLYASE SUBUNIT 4-RELATED"/>
    <property type="match status" value="1"/>
</dbReference>
<keyword evidence="6" id="KW-0456">Lyase</keyword>
<sequence>MDPNAQLVNVLQAATVLLLAPLIAGVAARAKAWTESRRGPSILQPYRDLRKLLHKETLRPVGSSRMFVAPLIVAFGIYLVIAIILPIITAYPLPYGSAADFLGGGLLFGLAGTLALLAALDSGSNYAALGASRTVSFAAFAEPTLIVVFFAVAVITGTNNPYVTTDLLAGSAAAYLAPTHLLATAAFLLLLLAETGKLPVESAGLMELGMIEEGRAFEHSGRPLALFHWNGWMKQFLLYAVFLNVFLVPWGFVPGPTPLAAVANIGVLLAKEFGLVGGLVVLEATLAKVRLFKIQDFLALSFSLAVLSVFVFVVLGGP</sequence>
<evidence type="ECO:0000256" key="5">
    <source>
        <dbReference type="SAM" id="Phobius"/>
    </source>
</evidence>
<feature type="transmembrane region" description="Helical" evidence="5">
    <location>
        <begin position="67"/>
        <end position="89"/>
    </location>
</feature>
<protein>
    <submittedName>
        <fullName evidence="6">Formate hydrogenlyase subunit 4</fullName>
    </submittedName>
</protein>
<organism evidence="6">
    <name type="scientific">mine drainage metagenome</name>
    <dbReference type="NCBI Taxonomy" id="410659"/>
    <lineage>
        <taxon>unclassified sequences</taxon>
        <taxon>metagenomes</taxon>
        <taxon>ecological metagenomes</taxon>
    </lineage>
</organism>
<dbReference type="AlphaFoldDB" id="T1C273"/>
<proteinExistence type="predicted"/>
<accession>T1C273</accession>
<dbReference type="EMBL" id="AUZY01001394">
    <property type="protein sequence ID" value="EQD74993.1"/>
    <property type="molecule type" value="Genomic_DNA"/>
</dbReference>
<feature type="transmembrane region" description="Helical" evidence="5">
    <location>
        <begin position="101"/>
        <end position="123"/>
    </location>
</feature>
<evidence type="ECO:0000256" key="2">
    <source>
        <dbReference type="ARBA" id="ARBA00022692"/>
    </source>
</evidence>
<name>T1C273_9ZZZZ</name>
<dbReference type="InterPro" id="IPR001694">
    <property type="entry name" value="NADH_UbQ_OxRdtase_su1/FPO"/>
</dbReference>
<reference evidence="6" key="1">
    <citation type="submission" date="2013-08" db="EMBL/GenBank/DDBJ databases">
        <authorList>
            <person name="Mendez C."/>
            <person name="Richter M."/>
            <person name="Ferrer M."/>
            <person name="Sanchez J."/>
        </authorList>
    </citation>
    <scope>NUCLEOTIDE SEQUENCE</scope>
</reference>
<dbReference type="GO" id="GO:0016829">
    <property type="term" value="F:lyase activity"/>
    <property type="evidence" value="ECO:0007669"/>
    <property type="project" value="UniProtKB-KW"/>
</dbReference>
<feature type="transmembrane region" description="Helical" evidence="5">
    <location>
        <begin position="167"/>
        <end position="192"/>
    </location>
</feature>
<dbReference type="GO" id="GO:0005886">
    <property type="term" value="C:plasma membrane"/>
    <property type="evidence" value="ECO:0007669"/>
    <property type="project" value="TreeGrafter"/>
</dbReference>
<feature type="transmembrane region" description="Helical" evidence="5">
    <location>
        <begin position="236"/>
        <end position="253"/>
    </location>
</feature>
<dbReference type="PANTHER" id="PTHR43359">
    <property type="entry name" value="FORMATE HYDROGENLYASE SUBUNIT 4"/>
    <property type="match status" value="1"/>
</dbReference>
<dbReference type="Pfam" id="PF00146">
    <property type="entry name" value="NADHdh"/>
    <property type="match status" value="1"/>
</dbReference>
<feature type="transmembrane region" description="Helical" evidence="5">
    <location>
        <begin position="294"/>
        <end position="315"/>
    </location>
</feature>